<proteinExistence type="predicted"/>
<dbReference type="EMBL" id="CM029049">
    <property type="protein sequence ID" value="KAG2570467.1"/>
    <property type="molecule type" value="Genomic_DNA"/>
</dbReference>
<dbReference type="Proteomes" id="UP000823388">
    <property type="component" value="Chromosome 7K"/>
</dbReference>
<keyword evidence="2" id="KW-1185">Reference proteome</keyword>
<evidence type="ECO:0000313" key="2">
    <source>
        <dbReference type="Proteomes" id="UP000823388"/>
    </source>
</evidence>
<comment type="caution">
    <text evidence="1">The sequence shown here is derived from an EMBL/GenBank/DDBJ whole genome shotgun (WGS) entry which is preliminary data.</text>
</comment>
<evidence type="ECO:0000313" key="1">
    <source>
        <dbReference type="EMBL" id="KAG2570467.1"/>
    </source>
</evidence>
<reference evidence="1" key="1">
    <citation type="submission" date="2020-05" db="EMBL/GenBank/DDBJ databases">
        <title>WGS assembly of Panicum virgatum.</title>
        <authorList>
            <person name="Lovell J.T."/>
            <person name="Jenkins J."/>
            <person name="Shu S."/>
            <person name="Juenger T.E."/>
            <person name="Schmutz J."/>
        </authorList>
    </citation>
    <scope>NUCLEOTIDE SEQUENCE</scope>
    <source>
        <strain evidence="1">AP13</strain>
    </source>
</reference>
<gene>
    <name evidence="1" type="ORF">PVAP13_7KG048236</name>
</gene>
<dbReference type="AlphaFoldDB" id="A0A8T0Q6E7"/>
<accession>A0A8T0Q6E7</accession>
<sequence>MRPSRSKPTMHACTLSRLLANSMHLTQAVRSHMHFLAVLSPVHGSKKSMSRVKDDERDRKLAILVVATQGRLAIQQDQVNAMYRRPCGAHPKDSQTQQVSTSHSVCSSCIHAHDTIPLLRKKREKYNSNI</sequence>
<protein>
    <submittedName>
        <fullName evidence="1">Uncharacterized protein</fullName>
    </submittedName>
</protein>
<name>A0A8T0Q6E7_PANVG</name>
<organism evidence="1 2">
    <name type="scientific">Panicum virgatum</name>
    <name type="common">Blackwell switchgrass</name>
    <dbReference type="NCBI Taxonomy" id="38727"/>
    <lineage>
        <taxon>Eukaryota</taxon>
        <taxon>Viridiplantae</taxon>
        <taxon>Streptophyta</taxon>
        <taxon>Embryophyta</taxon>
        <taxon>Tracheophyta</taxon>
        <taxon>Spermatophyta</taxon>
        <taxon>Magnoliopsida</taxon>
        <taxon>Liliopsida</taxon>
        <taxon>Poales</taxon>
        <taxon>Poaceae</taxon>
        <taxon>PACMAD clade</taxon>
        <taxon>Panicoideae</taxon>
        <taxon>Panicodae</taxon>
        <taxon>Paniceae</taxon>
        <taxon>Panicinae</taxon>
        <taxon>Panicum</taxon>
        <taxon>Panicum sect. Hiantes</taxon>
    </lineage>
</organism>